<sequence length="364" mass="42008">MTTLGQELGVKQLNSEKGSLRRENSSAMGNGKSVSKVSSSQLRGSTTNFGSKKLWTSLFPPISGCRQWCKGSARVLSLLVDHQGSEEVVLGKRLCRQEGINSLKTLPSIPIEAPNLVADWPVEAEFSSLGRKQKGEVCDRRFISSVWLVRNKEWASLPACGASREIFIIWDSKKLCNEEVNIPFTWSNMQDSPVYKRLDQFLYTNEWEKFFPQSLQEVLPRWTSDHWSIVLDTNPFKWGPTPFRVLSSELSAQRALRKEELEELILRKEVHWRQKVRVKRVKEGDRNSKFFHKVANGGRNRKFIKFLENERGLVLNNIDSITEEILLFYEKLYLSPPRESWRVEGLDWSPILEKSAFRLNSPVY</sequence>
<feature type="region of interest" description="Disordered" evidence="1">
    <location>
        <begin position="12"/>
        <end position="44"/>
    </location>
</feature>
<gene>
    <name evidence="2" type="ORF">CK203_049886</name>
</gene>
<protein>
    <submittedName>
        <fullName evidence="2">Uncharacterized protein</fullName>
    </submittedName>
</protein>
<dbReference type="EMBL" id="QGNW01000331">
    <property type="protein sequence ID" value="RVW76330.1"/>
    <property type="molecule type" value="Genomic_DNA"/>
</dbReference>
<name>A0A438GVU9_VITVI</name>
<dbReference type="PANTHER" id="PTHR33710">
    <property type="entry name" value="BNAC02G09200D PROTEIN"/>
    <property type="match status" value="1"/>
</dbReference>
<evidence type="ECO:0000313" key="3">
    <source>
        <dbReference type="Proteomes" id="UP000288805"/>
    </source>
</evidence>
<evidence type="ECO:0000256" key="1">
    <source>
        <dbReference type="SAM" id="MobiDB-lite"/>
    </source>
</evidence>
<dbReference type="SUPFAM" id="SSF56219">
    <property type="entry name" value="DNase I-like"/>
    <property type="match status" value="1"/>
</dbReference>
<dbReference type="AlphaFoldDB" id="A0A438GVU9"/>
<dbReference type="InterPro" id="IPR036691">
    <property type="entry name" value="Endo/exonu/phosph_ase_sf"/>
</dbReference>
<comment type="caution">
    <text evidence="2">The sequence shown here is derived from an EMBL/GenBank/DDBJ whole genome shotgun (WGS) entry which is preliminary data.</text>
</comment>
<reference evidence="2 3" key="1">
    <citation type="journal article" date="2018" name="PLoS Genet.">
        <title>Population sequencing reveals clonal diversity and ancestral inbreeding in the grapevine cultivar Chardonnay.</title>
        <authorList>
            <person name="Roach M.J."/>
            <person name="Johnson D.L."/>
            <person name="Bohlmann J."/>
            <person name="van Vuuren H.J."/>
            <person name="Jones S.J."/>
            <person name="Pretorius I.S."/>
            <person name="Schmidt S.A."/>
            <person name="Borneman A.R."/>
        </authorList>
    </citation>
    <scope>NUCLEOTIDE SEQUENCE [LARGE SCALE GENOMIC DNA]</scope>
    <source>
        <strain evidence="3">cv. Chardonnay</strain>
        <tissue evidence="2">Leaf</tissue>
    </source>
</reference>
<evidence type="ECO:0000313" key="2">
    <source>
        <dbReference type="EMBL" id="RVW76330.1"/>
    </source>
</evidence>
<proteinExistence type="predicted"/>
<dbReference type="PANTHER" id="PTHR33710:SF71">
    <property type="entry name" value="ENDONUCLEASE_EXONUCLEASE_PHOSPHATASE DOMAIN-CONTAINING PROTEIN"/>
    <property type="match status" value="1"/>
</dbReference>
<organism evidence="2 3">
    <name type="scientific">Vitis vinifera</name>
    <name type="common">Grape</name>
    <dbReference type="NCBI Taxonomy" id="29760"/>
    <lineage>
        <taxon>Eukaryota</taxon>
        <taxon>Viridiplantae</taxon>
        <taxon>Streptophyta</taxon>
        <taxon>Embryophyta</taxon>
        <taxon>Tracheophyta</taxon>
        <taxon>Spermatophyta</taxon>
        <taxon>Magnoliopsida</taxon>
        <taxon>eudicotyledons</taxon>
        <taxon>Gunneridae</taxon>
        <taxon>Pentapetalae</taxon>
        <taxon>rosids</taxon>
        <taxon>Vitales</taxon>
        <taxon>Vitaceae</taxon>
        <taxon>Viteae</taxon>
        <taxon>Vitis</taxon>
    </lineage>
</organism>
<accession>A0A438GVU9</accession>
<dbReference type="Proteomes" id="UP000288805">
    <property type="component" value="Unassembled WGS sequence"/>
</dbReference>